<accession>A0A8J7IU34</accession>
<evidence type="ECO:0000256" key="1">
    <source>
        <dbReference type="SAM" id="Phobius"/>
    </source>
</evidence>
<keyword evidence="1" id="KW-0812">Transmembrane</keyword>
<evidence type="ECO:0000313" key="3">
    <source>
        <dbReference type="Proteomes" id="UP000654482"/>
    </source>
</evidence>
<dbReference type="EMBL" id="JADEWZ010000022">
    <property type="protein sequence ID" value="MBE9117257.1"/>
    <property type="molecule type" value="Genomic_DNA"/>
</dbReference>
<dbReference type="AlphaFoldDB" id="A0A8J7IU34"/>
<evidence type="ECO:0000313" key="2">
    <source>
        <dbReference type="EMBL" id="MBE9117257.1"/>
    </source>
</evidence>
<reference evidence="2" key="1">
    <citation type="submission" date="2020-10" db="EMBL/GenBank/DDBJ databases">
        <authorList>
            <person name="Castelo-Branco R."/>
            <person name="Eusebio N."/>
            <person name="Adriana R."/>
            <person name="Vieira A."/>
            <person name="Brugerolle De Fraissinette N."/>
            <person name="Rezende De Castro R."/>
            <person name="Schneider M.P."/>
            <person name="Vasconcelos V."/>
            <person name="Leao P.N."/>
        </authorList>
    </citation>
    <scope>NUCLEOTIDE SEQUENCE</scope>
    <source>
        <strain evidence="2">LEGE 07157</strain>
    </source>
</reference>
<feature type="transmembrane region" description="Helical" evidence="1">
    <location>
        <begin position="52"/>
        <end position="73"/>
    </location>
</feature>
<feature type="transmembrane region" description="Helical" evidence="1">
    <location>
        <begin position="125"/>
        <end position="144"/>
    </location>
</feature>
<proteinExistence type="predicted"/>
<sequence>MITFLRRLASTVGLIGLWAHLYPFILATISVLPYRDGLAFGWISPEFVQSVSFKVAMLLYLTFWFGSYLDAFFSEWALLRFRALQIAVCGCRWLIQSIIRLLLPFLVGLGMYWGLVHHTSVPHGLQRTTAIVFFIILVSFGWSYPGHKIAQIANWKRSQ</sequence>
<dbReference type="Proteomes" id="UP000654482">
    <property type="component" value="Unassembled WGS sequence"/>
</dbReference>
<feature type="transmembrane region" description="Helical" evidence="1">
    <location>
        <begin position="12"/>
        <end position="32"/>
    </location>
</feature>
<keyword evidence="3" id="KW-1185">Reference proteome</keyword>
<comment type="caution">
    <text evidence="2">The sequence shown here is derived from an EMBL/GenBank/DDBJ whole genome shotgun (WGS) entry which is preliminary data.</text>
</comment>
<protein>
    <submittedName>
        <fullName evidence="2">Uncharacterized protein</fullName>
    </submittedName>
</protein>
<name>A0A8J7IU34_9CYAN</name>
<keyword evidence="1" id="KW-1133">Transmembrane helix</keyword>
<feature type="transmembrane region" description="Helical" evidence="1">
    <location>
        <begin position="93"/>
        <end position="113"/>
    </location>
</feature>
<organism evidence="2 3">
    <name type="scientific">Lusitaniella coriacea LEGE 07157</name>
    <dbReference type="NCBI Taxonomy" id="945747"/>
    <lineage>
        <taxon>Bacteria</taxon>
        <taxon>Bacillati</taxon>
        <taxon>Cyanobacteriota</taxon>
        <taxon>Cyanophyceae</taxon>
        <taxon>Spirulinales</taxon>
        <taxon>Lusitaniellaceae</taxon>
        <taxon>Lusitaniella</taxon>
    </lineage>
</organism>
<keyword evidence="1" id="KW-0472">Membrane</keyword>
<gene>
    <name evidence="2" type="ORF">IQ249_15255</name>
</gene>
<dbReference type="RefSeq" id="WP_194030345.1">
    <property type="nucleotide sequence ID" value="NZ_JADEWZ010000022.1"/>
</dbReference>